<keyword evidence="2" id="KW-0805">Transcription regulation</keyword>
<dbReference type="Gene3D" id="3.40.50.2020">
    <property type="match status" value="1"/>
</dbReference>
<dbReference type="Pfam" id="PF00156">
    <property type="entry name" value="Pribosyltran"/>
    <property type="match status" value="1"/>
</dbReference>
<name>A0A3G9GQW6_9FIRM</name>
<dbReference type="InterPro" id="IPR036390">
    <property type="entry name" value="WH_DNA-bd_sf"/>
</dbReference>
<evidence type="ECO:0000256" key="1">
    <source>
        <dbReference type="ARBA" id="ARBA00011738"/>
    </source>
</evidence>
<comment type="similarity">
    <text evidence="5">Belongs to the purine/pyrimidine phosphoribosyltransferase family. PurR subfamily.</text>
</comment>
<evidence type="ECO:0000259" key="7">
    <source>
        <dbReference type="Pfam" id="PF09182"/>
    </source>
</evidence>
<comment type="subunit">
    <text evidence="1">Homodimer.</text>
</comment>
<dbReference type="InterPro" id="IPR050118">
    <property type="entry name" value="Pur/Pyrimidine_PRTase"/>
</dbReference>
<reference evidence="10 11" key="1">
    <citation type="journal article" date="2019" name="Nat. Med.">
        <title>A library of human gut bacterial isolates paired with longitudinal multiomics data enables mechanistic microbiome research.</title>
        <authorList>
            <person name="Poyet M."/>
            <person name="Groussin M."/>
            <person name="Gibbons S.M."/>
            <person name="Avila-Pacheco J."/>
            <person name="Jiang X."/>
            <person name="Kearney S.M."/>
            <person name="Perrotta A.R."/>
            <person name="Berdy B."/>
            <person name="Zhao S."/>
            <person name="Lieberman T.D."/>
            <person name="Swanson P.K."/>
            <person name="Smith M."/>
            <person name="Roesemann S."/>
            <person name="Alexander J.E."/>
            <person name="Rich S.A."/>
            <person name="Livny J."/>
            <person name="Vlamakis H."/>
            <person name="Clish C."/>
            <person name="Bullock K."/>
            <person name="Deik A."/>
            <person name="Scott J."/>
            <person name="Pierce K.A."/>
            <person name="Xavier R.J."/>
            <person name="Alm E.J."/>
        </authorList>
    </citation>
    <scope>NUCLEOTIDE SEQUENCE [LARGE SCALE GENOMIC DNA]</scope>
    <source>
        <strain evidence="8 11">BIOML-A13</strain>
        <strain evidence="9 10">BIOML-A3</strain>
    </source>
</reference>
<comment type="caution">
    <text evidence="8">The sequence shown here is derived from an EMBL/GenBank/DDBJ whole genome shotgun (WGS) entry which is preliminary data.</text>
</comment>
<dbReference type="PANTHER" id="PTHR43864">
    <property type="entry name" value="HYPOXANTHINE/GUANINE PHOSPHORIBOSYLTRANSFERASE"/>
    <property type="match status" value="1"/>
</dbReference>
<dbReference type="GO" id="GO:0003677">
    <property type="term" value="F:DNA binding"/>
    <property type="evidence" value="ECO:0007669"/>
    <property type="project" value="UniProtKB-KW"/>
</dbReference>
<dbReference type="AlphaFoldDB" id="A0A3G9GQW6"/>
<feature type="domain" description="Bacterial purine repressor N-terminal" evidence="7">
    <location>
        <begin position="5"/>
        <end position="74"/>
    </location>
</feature>
<evidence type="ECO:0000313" key="11">
    <source>
        <dbReference type="Proteomes" id="UP000484547"/>
    </source>
</evidence>
<gene>
    <name evidence="8" type="primary">purR</name>
    <name evidence="8" type="ORF">GMD11_08305</name>
    <name evidence="9" type="ORF">GMD18_07960</name>
</gene>
<dbReference type="GO" id="GO:0045892">
    <property type="term" value="P:negative regulation of DNA-templated transcription"/>
    <property type="evidence" value="ECO:0007669"/>
    <property type="project" value="InterPro"/>
</dbReference>
<dbReference type="RefSeq" id="WP_046430236.1">
    <property type="nucleotide sequence ID" value="NZ_AP019004.1"/>
</dbReference>
<evidence type="ECO:0000256" key="2">
    <source>
        <dbReference type="ARBA" id="ARBA00023015"/>
    </source>
</evidence>
<dbReference type="PANTHER" id="PTHR43864:SF2">
    <property type="entry name" value="PUR OPERON REPRESSOR"/>
    <property type="match status" value="1"/>
</dbReference>
<evidence type="ECO:0000256" key="4">
    <source>
        <dbReference type="ARBA" id="ARBA00023163"/>
    </source>
</evidence>
<evidence type="ECO:0000313" key="10">
    <source>
        <dbReference type="Proteomes" id="UP000443070"/>
    </source>
</evidence>
<keyword evidence="10" id="KW-1185">Reference proteome</keyword>
<evidence type="ECO:0000313" key="8">
    <source>
        <dbReference type="EMBL" id="MTT76265.1"/>
    </source>
</evidence>
<evidence type="ECO:0000259" key="6">
    <source>
        <dbReference type="Pfam" id="PF00156"/>
    </source>
</evidence>
<dbReference type="EMBL" id="WNBW01000005">
    <property type="protein sequence ID" value="MTU04329.1"/>
    <property type="molecule type" value="Genomic_DNA"/>
</dbReference>
<dbReference type="Gene3D" id="1.10.10.10">
    <property type="entry name" value="Winged helix-like DNA-binding domain superfamily/Winged helix DNA-binding domain"/>
    <property type="match status" value="1"/>
</dbReference>
<dbReference type="OrthoDB" id="4213751at2"/>
<accession>A0A3G9GQW6</accession>
<dbReference type="InterPro" id="IPR010078">
    <property type="entry name" value="PurR_Bsub"/>
</dbReference>
<dbReference type="GeneID" id="49406463"/>
<keyword evidence="3" id="KW-0238">DNA-binding</keyword>
<organism evidence="8 11">
    <name type="scientific">Phascolarctobacterium faecium</name>
    <dbReference type="NCBI Taxonomy" id="33025"/>
    <lineage>
        <taxon>Bacteria</taxon>
        <taxon>Bacillati</taxon>
        <taxon>Bacillota</taxon>
        <taxon>Negativicutes</taxon>
        <taxon>Acidaminococcales</taxon>
        <taxon>Acidaminococcaceae</taxon>
        <taxon>Phascolarctobacterium</taxon>
    </lineage>
</organism>
<dbReference type="SUPFAM" id="SSF46785">
    <property type="entry name" value="Winged helix' DNA-binding domain"/>
    <property type="match status" value="1"/>
</dbReference>
<proteinExistence type="inferred from homology"/>
<dbReference type="InterPro" id="IPR000836">
    <property type="entry name" value="PRTase_dom"/>
</dbReference>
<dbReference type="Proteomes" id="UP000484547">
    <property type="component" value="Unassembled WGS sequence"/>
</dbReference>
<dbReference type="SUPFAM" id="SSF53271">
    <property type="entry name" value="PRTase-like"/>
    <property type="match status" value="1"/>
</dbReference>
<dbReference type="Pfam" id="PF09182">
    <property type="entry name" value="PuR_N"/>
    <property type="match status" value="1"/>
</dbReference>
<dbReference type="GO" id="GO:0045982">
    <property type="term" value="P:negative regulation of purine nucleobase metabolic process"/>
    <property type="evidence" value="ECO:0007669"/>
    <property type="project" value="InterPro"/>
</dbReference>
<dbReference type="EMBL" id="WNBM01000005">
    <property type="protein sequence ID" value="MTT76265.1"/>
    <property type="molecule type" value="Genomic_DNA"/>
</dbReference>
<sequence length="268" mass="29748">MARVKRMERVVALTKQLVDHPYQLFSFTYFCKKFEVAKSTLSEDVLAVRAGLEAYDLGRVETLAGAAGGVRFIPCHSEKANEEFLTELALQLAEPERILSGGMIYMTDLLFKPQLVMRLGEIIAQRLRHLEPEYIMTVETRGIPLAVFVARAFNIPVVMARRVGQITEGSTVSINYVSGSSKQIQTMALPKRALPSSARVLVIDDFMKAGGTARGMAELAEEVGAKVVGKAFFIATQEPEKKMIDDYTALFVLKDIDTENRKIDISPL</sequence>
<dbReference type="NCBIfam" id="TIGR01743">
    <property type="entry name" value="purR_Bsub"/>
    <property type="match status" value="1"/>
</dbReference>
<dbReference type="Proteomes" id="UP000443070">
    <property type="component" value="Unassembled WGS sequence"/>
</dbReference>
<dbReference type="InterPro" id="IPR029057">
    <property type="entry name" value="PRTase-like"/>
</dbReference>
<dbReference type="InterPro" id="IPR015265">
    <property type="entry name" value="PuR_N"/>
</dbReference>
<evidence type="ECO:0000256" key="3">
    <source>
        <dbReference type="ARBA" id="ARBA00023125"/>
    </source>
</evidence>
<feature type="domain" description="Phosphoribosyltransferase" evidence="6">
    <location>
        <begin position="111"/>
        <end position="258"/>
    </location>
</feature>
<dbReference type="InterPro" id="IPR036388">
    <property type="entry name" value="WH-like_DNA-bd_sf"/>
</dbReference>
<dbReference type="CDD" id="cd06223">
    <property type="entry name" value="PRTases_typeI"/>
    <property type="match status" value="1"/>
</dbReference>
<evidence type="ECO:0000313" key="9">
    <source>
        <dbReference type="EMBL" id="MTU04329.1"/>
    </source>
</evidence>
<protein>
    <submittedName>
        <fullName evidence="8">Pur operon repressor</fullName>
    </submittedName>
</protein>
<evidence type="ECO:0000256" key="5">
    <source>
        <dbReference type="ARBA" id="ARBA00049656"/>
    </source>
</evidence>
<keyword evidence="4" id="KW-0804">Transcription</keyword>